<keyword evidence="1" id="KW-0677">Repeat</keyword>
<evidence type="ECO:0000256" key="1">
    <source>
        <dbReference type="ARBA" id="ARBA00022737"/>
    </source>
</evidence>
<dbReference type="Proteomes" id="UP000529783">
    <property type="component" value="Unassembled WGS sequence"/>
</dbReference>
<evidence type="ECO:0000313" key="3">
    <source>
        <dbReference type="EMBL" id="NYD52393.1"/>
    </source>
</evidence>
<keyword evidence="4" id="KW-1185">Reference proteome</keyword>
<dbReference type="Gene3D" id="1.25.40.10">
    <property type="entry name" value="Tetratricopeptide repeat domain"/>
    <property type="match status" value="2"/>
</dbReference>
<gene>
    <name evidence="3" type="ORF">BJY14_008376</name>
</gene>
<dbReference type="SUPFAM" id="SSF50494">
    <property type="entry name" value="Trypsin-like serine proteases"/>
    <property type="match status" value="1"/>
</dbReference>
<dbReference type="EMBL" id="JACCBA010000001">
    <property type="protein sequence ID" value="NYD52393.1"/>
    <property type="molecule type" value="Genomic_DNA"/>
</dbReference>
<dbReference type="SUPFAM" id="SSF52540">
    <property type="entry name" value="P-loop containing nucleoside triphosphate hydrolases"/>
    <property type="match status" value="1"/>
</dbReference>
<dbReference type="Gene3D" id="3.40.50.300">
    <property type="entry name" value="P-loop containing nucleotide triphosphate hydrolases"/>
    <property type="match status" value="1"/>
</dbReference>
<comment type="caution">
    <text evidence="3">The sequence shown here is derived from an EMBL/GenBank/DDBJ whole genome shotgun (WGS) entry which is preliminary data.</text>
</comment>
<protein>
    <submittedName>
        <fullName evidence="3">Tetratricopeptide (TPR) repeat protein</fullName>
    </submittedName>
</protein>
<evidence type="ECO:0000313" key="4">
    <source>
        <dbReference type="Proteomes" id="UP000529783"/>
    </source>
</evidence>
<organism evidence="3 4">
    <name type="scientific">Actinomadura luteofluorescens</name>
    <dbReference type="NCBI Taxonomy" id="46163"/>
    <lineage>
        <taxon>Bacteria</taxon>
        <taxon>Bacillati</taxon>
        <taxon>Actinomycetota</taxon>
        <taxon>Actinomycetes</taxon>
        <taxon>Streptosporangiales</taxon>
        <taxon>Thermomonosporaceae</taxon>
        <taxon>Actinomadura</taxon>
    </lineage>
</organism>
<dbReference type="InterPro" id="IPR027417">
    <property type="entry name" value="P-loop_NTPase"/>
</dbReference>
<dbReference type="Gene3D" id="2.40.10.120">
    <property type="match status" value="1"/>
</dbReference>
<dbReference type="Pfam" id="PF13365">
    <property type="entry name" value="Trypsin_2"/>
    <property type="match status" value="1"/>
</dbReference>
<dbReference type="Pfam" id="PF24883">
    <property type="entry name" value="NPHP3_N"/>
    <property type="match status" value="1"/>
</dbReference>
<dbReference type="InterPro" id="IPR009003">
    <property type="entry name" value="Peptidase_S1_PA"/>
</dbReference>
<dbReference type="InterPro" id="IPR011990">
    <property type="entry name" value="TPR-like_helical_dom_sf"/>
</dbReference>
<reference evidence="3 4" key="1">
    <citation type="submission" date="2020-07" db="EMBL/GenBank/DDBJ databases">
        <title>Sequencing the genomes of 1000 actinobacteria strains.</title>
        <authorList>
            <person name="Klenk H.-P."/>
        </authorList>
    </citation>
    <scope>NUCLEOTIDE SEQUENCE [LARGE SCALE GENOMIC DNA]</scope>
    <source>
        <strain evidence="3 4">DSM 40398</strain>
    </source>
</reference>
<evidence type="ECO:0000259" key="2">
    <source>
        <dbReference type="Pfam" id="PF24883"/>
    </source>
</evidence>
<name>A0A7Y9ER31_9ACTN</name>
<sequence>MIPDEPRWRTVEVLVGEGEEGYGTGYRISAGLVLTCRHVLAASGTVTVRLATPDESVSVAAERVWTAEGAEVDLALLRVADGSLPAVAPAVLADVDPWSTGRARFVSWGFPASHDRESELGGVRDVDQVDGDVLLGANVKTGLLDLHRDDAPQRAGRRYRGLSGGPVLVGGKLVGVVRWAEPDGPLTASRVFSAAGPHRPRIAGEFVEPRPSRERLNGLLDGAGVRLDPGGAGPSAPLRRSRYWSTITKLRARCPDPADRDAELGRLQEFATSGTPYLWLVGEPWAGKTTLAAAFAGDPAPDVVTVAFFVSRSAGSRLADYRAALADQLAPLVGETPTPGVVPTAFDLDDLWQRAVERVTADGRHLMLIVDGLDEDDHLRHRESSVAAQLPEYVPPGSHVLVTSRHFPEVPADVPDGHPLRGCERRTLAANEASRASRNAAERDLQQHLSDRTSREVLGLLAASGGGLADEDIARLTGLDLYDVRELVEQTIARLVERREDDGRGRYSFAHDLIRETTTERLGAEAMAGFWGRLLDWAETYRTGGWPADTPLYLLDRFPQALADDGDLDRLLRLNEPDRWSRLLERTGTVEPAVLTLTDSIRLLLAAGTPDLAVIYVLALWRDQLRLPVRVHPEVIAVAWTELGELERAERMARDIPVASIKANILISMAEAANRAGAETEAALWLQEAELLAGGILSGVRRARTLARIALALGPGFTRAETLLDEATRLFTSVVPSRIRRRELMTDMACDAARAGLCDSVERIARSFADRKHQWPIIVAAARAAAEQGLREDAERLAGLLTPDDLRWETFAELVRLLADRGEFAAAQELAGTSVNGARALSRALGGIVRARALRGERAAAEAMLATAIDAVTAKGGASRQAALGELLTCVVDAGLLDEAERLTALLEGHRRVLGAARTAVGALDAGLPDTAIRLMRTAADLVSLQPRRQWAPLVEAAPDVAAEGDLDAARGLLALALTVAEGTSPKAARAVNLLIKTYVAELRGASGVLEAGVDAALRLPSQQDLPSETARTATELGLTGLAVRAAFFVIDVHERNTLLGTIAERAARDGRLDVVHRALAGMSRTRKQLFASVNAAGELAEAGRLGDAEQLVDRVENGFRRATGLARLARIVAARGDRDRAVAYLLAAEQLAPAGSVRHLTQSEITAAAVVAARRGRFGEAERIAAVVDSPRRRVSTLAELAETAYAAGAYPRVARFLTAAEELLGGLDEDSRDAVATELAAAAARVTDLDTARRLVALVSDPAMGLSALTEVARAAHGFGNAAAAGRLLADGEKRLAGFDADSSEGAATELAAAAVETGDLDLAERLATGLADPRLRVEVLLAVCRASTERLRALRRRVVREARGVRNMRIRGELLGSLAAAIAATGNANLAGRTMDDAETAVRTIAITNPEPRCRGLVELALLADAIGDPERARRLLREAEQLAATYVDEQRHQRALSHIAHAAAQLGLLDEAERVTEIMRASRLPFPAWSTMTTVAERAAALGDAGRAVRLIEEALRIARSVRDPKVRGATFAGIAAAALRAGLPEQAQGILGEEPQHHHRQGPILRDIALAVAAAGRLPEAERMVAQIRSPARRREAFEGVIARLVEDGDRAEAERLIVQGIREDGWLPPPAVMMAALPEVVPPLGNVLPRMAAFEEAARAERS</sequence>
<dbReference type="RefSeq" id="WP_179848605.1">
    <property type="nucleotide sequence ID" value="NZ_JACCBA010000001.1"/>
</dbReference>
<dbReference type="InterPro" id="IPR056884">
    <property type="entry name" value="NPHP3-like_N"/>
</dbReference>
<dbReference type="SUPFAM" id="SSF48452">
    <property type="entry name" value="TPR-like"/>
    <property type="match status" value="1"/>
</dbReference>
<feature type="domain" description="Nephrocystin 3-like N-terminal" evidence="2">
    <location>
        <begin position="273"/>
        <end position="405"/>
    </location>
</feature>
<accession>A0A7Y9ER31</accession>
<proteinExistence type="predicted"/>